<reference evidence="1 2" key="1">
    <citation type="journal article" date="2011" name="PLoS ONE">
        <title>The entomopathogenic bacterial endosymbionts xenorhabdus and photorhabdus: convergent lifestyles from divergent genomes.</title>
        <authorList>
            <person name="Chaston J.M."/>
            <person name="Suen G."/>
            <person name="Tucker S.L."/>
            <person name="Andersen A.W."/>
            <person name="Bhasin A."/>
            <person name="Bode E."/>
            <person name="Bode H.B."/>
            <person name="Brachmann A.O."/>
            <person name="Cowles C.E."/>
            <person name="Cowles K.N."/>
            <person name="Darby C."/>
            <person name="de Leon L."/>
            <person name="Drace K."/>
            <person name="Du Z."/>
            <person name="Givaudan A."/>
            <person name="Herbert Tran E.E."/>
            <person name="Jewell K.A."/>
            <person name="Knack J.J."/>
            <person name="Krasomil-Osterfeld K.C."/>
            <person name="Kukor R."/>
            <person name="Lanois A."/>
            <person name="Latreille P."/>
            <person name="Leimgruber N.K."/>
            <person name="Lipke C.M."/>
            <person name="Liu R."/>
            <person name="Lu X."/>
            <person name="Martens E.C."/>
            <person name="Marri P.R."/>
            <person name="Medigue C."/>
            <person name="Menard M.L."/>
            <person name="Miller N.M."/>
            <person name="Morales-Soto N."/>
            <person name="Norton S."/>
            <person name="Ogier J.C."/>
            <person name="Orchard S.S."/>
            <person name="Park D."/>
            <person name="Park Y."/>
            <person name="Qurollo B.A."/>
            <person name="Sugar D.R."/>
            <person name="Richards G.R."/>
            <person name="Rouy Z."/>
            <person name="Slominski B."/>
            <person name="Slominski K."/>
            <person name="Snyder H."/>
            <person name="Tjaden B.C."/>
            <person name="van der Hoeven R."/>
            <person name="Welch R.D."/>
            <person name="Wheeler C."/>
            <person name="Xiang B."/>
            <person name="Barbazuk B."/>
            <person name="Gaudriault S."/>
            <person name="Goodner B."/>
            <person name="Slater S.C."/>
            <person name="Forst S."/>
            <person name="Goldman B.S."/>
            <person name="Goodrich-Blair H."/>
        </authorList>
    </citation>
    <scope>NUCLEOTIDE SEQUENCE [LARGE SCALE GENOMIC DNA]</scope>
    <source>
        <strain evidence="2">ATCC 19061 / DSM 3370 / CCUG 14189 / LMG 1036 / NCIMB 9965 / AN6</strain>
    </source>
</reference>
<sequence length="148" mass="17406">MIKFLTKINIKIILVSLIPFNFHAYLNPNKIDVIHLQGLTLSKSNDDGMIATYKNWNLNKEDIYDIFKISYEYEHHPYNRFYQTPCNIEGKTQLQGEIWHFSINGGGIITFINDGKTIYLGCERFFFTSEGIIFLPYHQKNQLNYLKS</sequence>
<dbReference type="STRING" id="406817.XNC1_4590"/>
<accession>D3VFU6</accession>
<evidence type="ECO:0000313" key="2">
    <source>
        <dbReference type="Proteomes" id="UP000008075"/>
    </source>
</evidence>
<dbReference type="HOGENOM" id="CLU_1824588_0_0_6"/>
<gene>
    <name evidence="1" type="ordered locus">XNC1_4590</name>
</gene>
<dbReference type="GeneID" id="24904347"/>
<proteinExistence type="predicted"/>
<protein>
    <submittedName>
        <fullName evidence="1">Uncharacterized protein</fullName>
    </submittedName>
</protein>
<name>D3VFU6_XENNA</name>
<dbReference type="AlphaFoldDB" id="D3VFU6"/>
<dbReference type="KEGG" id="xne:XNC1_4590"/>
<organism evidence="1 2">
    <name type="scientific">Xenorhabdus nematophila (strain ATCC 19061 / DSM 3370 / CCUG 14189 / LMG 1036 / NCIMB 9965 / AN6)</name>
    <dbReference type="NCBI Taxonomy" id="406817"/>
    <lineage>
        <taxon>Bacteria</taxon>
        <taxon>Pseudomonadati</taxon>
        <taxon>Pseudomonadota</taxon>
        <taxon>Gammaproteobacteria</taxon>
        <taxon>Enterobacterales</taxon>
        <taxon>Morganellaceae</taxon>
        <taxon>Xenorhabdus</taxon>
    </lineage>
</organism>
<keyword evidence="2" id="KW-1185">Reference proteome</keyword>
<dbReference type="RefSeq" id="WP_010846209.1">
    <property type="nucleotide sequence ID" value="NC_014228.1"/>
</dbReference>
<evidence type="ECO:0000313" key="1">
    <source>
        <dbReference type="EMBL" id="CBJ92612.1"/>
    </source>
</evidence>
<dbReference type="Proteomes" id="UP000008075">
    <property type="component" value="Chromosome"/>
</dbReference>
<dbReference type="EMBL" id="FN667742">
    <property type="protein sequence ID" value="CBJ92612.1"/>
    <property type="molecule type" value="Genomic_DNA"/>
</dbReference>